<comment type="caution">
    <text evidence="1">The sequence shown here is derived from an EMBL/GenBank/DDBJ whole genome shotgun (WGS) entry which is preliminary data.</text>
</comment>
<organism evidence="1">
    <name type="scientific">Tanacetum cinerariifolium</name>
    <name type="common">Dalmatian daisy</name>
    <name type="synonym">Chrysanthemum cinerariifolium</name>
    <dbReference type="NCBI Taxonomy" id="118510"/>
    <lineage>
        <taxon>Eukaryota</taxon>
        <taxon>Viridiplantae</taxon>
        <taxon>Streptophyta</taxon>
        <taxon>Embryophyta</taxon>
        <taxon>Tracheophyta</taxon>
        <taxon>Spermatophyta</taxon>
        <taxon>Magnoliopsida</taxon>
        <taxon>eudicotyledons</taxon>
        <taxon>Gunneridae</taxon>
        <taxon>Pentapetalae</taxon>
        <taxon>asterids</taxon>
        <taxon>campanulids</taxon>
        <taxon>Asterales</taxon>
        <taxon>Asteraceae</taxon>
        <taxon>Asteroideae</taxon>
        <taxon>Anthemideae</taxon>
        <taxon>Anthemidinae</taxon>
        <taxon>Tanacetum</taxon>
    </lineage>
</organism>
<feature type="non-terminal residue" evidence="1">
    <location>
        <position position="82"/>
    </location>
</feature>
<reference evidence="1" key="1">
    <citation type="journal article" date="2019" name="Sci. Rep.">
        <title>Draft genome of Tanacetum cinerariifolium, the natural source of mosquito coil.</title>
        <authorList>
            <person name="Yamashiro T."/>
            <person name="Shiraishi A."/>
            <person name="Satake H."/>
            <person name="Nakayama K."/>
        </authorList>
    </citation>
    <scope>NUCLEOTIDE SEQUENCE</scope>
</reference>
<name>A0A699XHY9_TANCI</name>
<protein>
    <submittedName>
        <fullName evidence="1">Uncharacterized protein</fullName>
    </submittedName>
</protein>
<accession>A0A699XHY9</accession>
<dbReference type="AlphaFoldDB" id="A0A699XHY9"/>
<sequence>MYWVYKKHEMHLMQTVLRNQSPAAYEYREWKQPDCDAETIHNPQSYLAGYQRDLAVIERLKRMIFDDCQTFIRKETIVALST</sequence>
<evidence type="ECO:0000313" key="1">
    <source>
        <dbReference type="EMBL" id="GFD59389.1"/>
    </source>
</evidence>
<proteinExistence type="predicted"/>
<dbReference type="EMBL" id="BKCJ011864317">
    <property type="protein sequence ID" value="GFD59389.1"/>
    <property type="molecule type" value="Genomic_DNA"/>
</dbReference>
<gene>
    <name evidence="1" type="ORF">Tci_931358</name>
</gene>